<keyword evidence="2" id="KW-0597">Phosphoprotein</keyword>
<evidence type="ECO:0000256" key="2">
    <source>
        <dbReference type="PROSITE-ProRule" id="PRU00110"/>
    </source>
</evidence>
<accession>A0A840MLV4</accession>
<name>A0A840MLV4_9PROT</name>
<keyword evidence="6" id="KW-1185">Reference proteome</keyword>
<dbReference type="CDD" id="cd00088">
    <property type="entry name" value="HPT"/>
    <property type="match status" value="1"/>
</dbReference>
<dbReference type="InterPro" id="IPR036641">
    <property type="entry name" value="HPT_dom_sf"/>
</dbReference>
<dbReference type="PROSITE" id="PS51832">
    <property type="entry name" value="HD_GYP"/>
    <property type="match status" value="1"/>
</dbReference>
<protein>
    <submittedName>
        <fullName evidence="5">HPt (Histidine-containing phosphotransfer) domain-containing protein</fullName>
    </submittedName>
</protein>
<dbReference type="GO" id="GO:0000160">
    <property type="term" value="P:phosphorelay signal transduction system"/>
    <property type="evidence" value="ECO:0007669"/>
    <property type="project" value="UniProtKB-KW"/>
</dbReference>
<evidence type="ECO:0000313" key="5">
    <source>
        <dbReference type="EMBL" id="MBB5017887.1"/>
    </source>
</evidence>
<dbReference type="InterPro" id="IPR008207">
    <property type="entry name" value="Sig_transdc_His_kin_Hpt_dom"/>
</dbReference>
<dbReference type="PANTHER" id="PTHR45228:SF4">
    <property type="entry name" value="LIPOPROTEIN"/>
    <property type="match status" value="1"/>
</dbReference>
<dbReference type="GO" id="GO:0004672">
    <property type="term" value="F:protein kinase activity"/>
    <property type="evidence" value="ECO:0007669"/>
    <property type="project" value="UniProtKB-ARBA"/>
</dbReference>
<organism evidence="5 6">
    <name type="scientific">Chitinivorax tropicus</name>
    <dbReference type="NCBI Taxonomy" id="714531"/>
    <lineage>
        <taxon>Bacteria</taxon>
        <taxon>Pseudomonadati</taxon>
        <taxon>Pseudomonadota</taxon>
        <taxon>Betaproteobacteria</taxon>
        <taxon>Chitinivorax</taxon>
    </lineage>
</organism>
<dbReference type="Pfam" id="PF13487">
    <property type="entry name" value="HD_5"/>
    <property type="match status" value="1"/>
</dbReference>
<dbReference type="AlphaFoldDB" id="A0A840MLV4"/>
<comment type="caution">
    <text evidence="5">The sequence shown here is derived from an EMBL/GenBank/DDBJ whole genome shotgun (WGS) entry which is preliminary data.</text>
</comment>
<evidence type="ECO:0000259" key="3">
    <source>
        <dbReference type="PROSITE" id="PS50894"/>
    </source>
</evidence>
<sequence>MIDQNLKAQLAELNPEALQDYRDAFEETQHEIERHVNLLLRNPNDNSHIHTLFRGLHTLKSNAAMCQLQFLVDFAHPLEDVMGSVRACALNFTPALAEVLLLGVDRLKQAADAAAANRALDGLDLVKIANGLRTLARTPPQQADELAARLIHLLSGHEVTPPTDTSNAPPTPAHVSAISILANEADHPAKADLQYFRQLSVLTDRRSPFWDSRTSRLLPLALDTNAAAGHPVDPVQLEGALYMHDVGMVFLSENIWAKQGKLTDMELREMRTHPVIGSEMLKRMAGWQAAAQMVLEHHERIDGTGYPNGLKGEQISPGAQLLAIVDAFEAMTHERGDRYHKRSIIRAITEINACDGQFGREWIPAFNQVVRRLLDIGE</sequence>
<feature type="domain" description="HPt" evidence="3">
    <location>
        <begin position="14"/>
        <end position="114"/>
    </location>
</feature>
<dbReference type="CDD" id="cd00077">
    <property type="entry name" value="HDc"/>
    <property type="match status" value="1"/>
</dbReference>
<evidence type="ECO:0000256" key="1">
    <source>
        <dbReference type="ARBA" id="ARBA00023012"/>
    </source>
</evidence>
<dbReference type="InterPro" id="IPR052020">
    <property type="entry name" value="Cyclic_di-GMP/3'3'-cGAMP_PDE"/>
</dbReference>
<feature type="modified residue" description="Phosphohistidine" evidence="2">
    <location>
        <position position="57"/>
    </location>
</feature>
<feature type="domain" description="HD-GYP" evidence="4">
    <location>
        <begin position="185"/>
        <end position="378"/>
    </location>
</feature>
<dbReference type="InterPro" id="IPR003607">
    <property type="entry name" value="HD/PDEase_dom"/>
</dbReference>
<dbReference type="SUPFAM" id="SSF47226">
    <property type="entry name" value="Histidine-containing phosphotransfer domain, HPT domain"/>
    <property type="match status" value="1"/>
</dbReference>
<dbReference type="Pfam" id="PF01627">
    <property type="entry name" value="Hpt"/>
    <property type="match status" value="1"/>
</dbReference>
<keyword evidence="1" id="KW-0902">Two-component regulatory system</keyword>
<dbReference type="EMBL" id="JACHHY010000005">
    <property type="protein sequence ID" value="MBB5017887.1"/>
    <property type="molecule type" value="Genomic_DNA"/>
</dbReference>
<evidence type="ECO:0000313" key="6">
    <source>
        <dbReference type="Proteomes" id="UP000575898"/>
    </source>
</evidence>
<dbReference type="PANTHER" id="PTHR45228">
    <property type="entry name" value="CYCLIC DI-GMP PHOSPHODIESTERASE TM_0186-RELATED"/>
    <property type="match status" value="1"/>
</dbReference>
<evidence type="ECO:0000259" key="4">
    <source>
        <dbReference type="PROSITE" id="PS51832"/>
    </source>
</evidence>
<dbReference type="InterPro" id="IPR037522">
    <property type="entry name" value="HD_GYP_dom"/>
</dbReference>
<dbReference type="RefSeq" id="WP_184036340.1">
    <property type="nucleotide sequence ID" value="NZ_JACHHY010000005.1"/>
</dbReference>
<dbReference type="SUPFAM" id="SSF109604">
    <property type="entry name" value="HD-domain/PDEase-like"/>
    <property type="match status" value="1"/>
</dbReference>
<proteinExistence type="predicted"/>
<dbReference type="Gene3D" id="1.10.3210.10">
    <property type="entry name" value="Hypothetical protein af1432"/>
    <property type="match status" value="1"/>
</dbReference>
<dbReference type="Proteomes" id="UP000575898">
    <property type="component" value="Unassembled WGS sequence"/>
</dbReference>
<dbReference type="Gene3D" id="1.20.120.160">
    <property type="entry name" value="HPT domain"/>
    <property type="match status" value="1"/>
</dbReference>
<dbReference type="GO" id="GO:0008081">
    <property type="term" value="F:phosphoric diester hydrolase activity"/>
    <property type="evidence" value="ECO:0007669"/>
    <property type="project" value="UniProtKB-ARBA"/>
</dbReference>
<dbReference type="PROSITE" id="PS50894">
    <property type="entry name" value="HPT"/>
    <property type="match status" value="1"/>
</dbReference>
<reference evidence="5 6" key="1">
    <citation type="submission" date="2020-08" db="EMBL/GenBank/DDBJ databases">
        <title>Genomic Encyclopedia of Type Strains, Phase IV (KMG-IV): sequencing the most valuable type-strain genomes for metagenomic binning, comparative biology and taxonomic classification.</title>
        <authorList>
            <person name="Goeker M."/>
        </authorList>
    </citation>
    <scope>NUCLEOTIDE SEQUENCE [LARGE SCALE GENOMIC DNA]</scope>
    <source>
        <strain evidence="5 6">DSM 27165</strain>
    </source>
</reference>
<dbReference type="SMART" id="SM00073">
    <property type="entry name" value="HPT"/>
    <property type="match status" value="1"/>
</dbReference>
<gene>
    <name evidence="5" type="ORF">HNQ59_001157</name>
</gene>